<dbReference type="Proteomes" id="UP000185596">
    <property type="component" value="Unassembled WGS sequence"/>
</dbReference>
<gene>
    <name evidence="1" type="ORF">BU204_32050</name>
</gene>
<proteinExistence type="predicted"/>
<dbReference type="InterPro" id="IPR035903">
    <property type="entry name" value="HesB-like_dom_sf"/>
</dbReference>
<comment type="caution">
    <text evidence="1">The sequence shown here is derived from an EMBL/GenBank/DDBJ whole genome shotgun (WGS) entry which is preliminary data.</text>
</comment>
<protein>
    <recommendedName>
        <fullName evidence="3">Fe-S cluster assembly protein HesB</fullName>
    </recommendedName>
</protein>
<name>A0A1Q8C7N1_9PSEU</name>
<dbReference type="Gene3D" id="2.60.300.12">
    <property type="entry name" value="HesB-like domain"/>
    <property type="match status" value="1"/>
</dbReference>
<evidence type="ECO:0000313" key="1">
    <source>
        <dbReference type="EMBL" id="OLF10348.1"/>
    </source>
</evidence>
<dbReference type="RefSeq" id="WP_075129541.1">
    <property type="nucleotide sequence ID" value="NZ_MSIE01000077.1"/>
</dbReference>
<dbReference type="SUPFAM" id="SSF89360">
    <property type="entry name" value="HesB-like domain"/>
    <property type="match status" value="1"/>
</dbReference>
<dbReference type="EMBL" id="MSIE01000077">
    <property type="protein sequence ID" value="OLF10348.1"/>
    <property type="molecule type" value="Genomic_DNA"/>
</dbReference>
<sequence>MLRITPAAGTAIKRLVAGRSRAGLRVHARAGEGRLSLSVATLPEETDLVVTEATTGARVLVDSSTAEYLADKVLDVDDSVTGTIRFQLSGGT</sequence>
<reference evidence="1 2" key="1">
    <citation type="submission" date="2016-12" db="EMBL/GenBank/DDBJ databases">
        <title>The draft genome sequence of Actinophytocola sp. 11-183.</title>
        <authorList>
            <person name="Wang W."/>
            <person name="Yuan L."/>
        </authorList>
    </citation>
    <scope>NUCLEOTIDE SEQUENCE [LARGE SCALE GENOMIC DNA]</scope>
    <source>
        <strain evidence="1 2">11-183</strain>
    </source>
</reference>
<dbReference type="OrthoDB" id="3692599at2"/>
<evidence type="ECO:0000313" key="2">
    <source>
        <dbReference type="Proteomes" id="UP000185596"/>
    </source>
</evidence>
<evidence type="ECO:0008006" key="3">
    <source>
        <dbReference type="Google" id="ProtNLM"/>
    </source>
</evidence>
<dbReference type="STRING" id="1912961.BU204_32050"/>
<accession>A0A1Q8C7N1</accession>
<dbReference type="AlphaFoldDB" id="A0A1Q8C7N1"/>
<organism evidence="1 2">
    <name type="scientific">Actinophytocola xanthii</name>
    <dbReference type="NCBI Taxonomy" id="1912961"/>
    <lineage>
        <taxon>Bacteria</taxon>
        <taxon>Bacillati</taxon>
        <taxon>Actinomycetota</taxon>
        <taxon>Actinomycetes</taxon>
        <taxon>Pseudonocardiales</taxon>
        <taxon>Pseudonocardiaceae</taxon>
    </lineage>
</organism>
<keyword evidence="2" id="KW-1185">Reference proteome</keyword>